<sequence length="136" mass="15088">MTNEGDFGETELDPQERLDAQINLDDPQDSDDEPWTPPERQPRGSEFIGLEEEGETIDQRIAQEEPEEGTAYGQPGPEDQFADPEQQDMEGGDDPDAIPADQDVLGGESYAAEVDEEFTTDDTAPAEEQALHYDEE</sequence>
<feature type="region of interest" description="Disordered" evidence="1">
    <location>
        <begin position="1"/>
        <end position="136"/>
    </location>
</feature>
<accession>A0A967B224</accession>
<dbReference type="RefSeq" id="WP_166197568.1">
    <property type="nucleotide sequence ID" value="NZ_JAAOIV010000011.1"/>
</dbReference>
<protein>
    <submittedName>
        <fullName evidence="2">Uncharacterized protein</fullName>
    </submittedName>
</protein>
<evidence type="ECO:0000313" key="2">
    <source>
        <dbReference type="EMBL" id="NHN56873.1"/>
    </source>
</evidence>
<proteinExistence type="predicted"/>
<comment type="caution">
    <text evidence="2">The sequence shown here is derived from an EMBL/GenBank/DDBJ whole genome shotgun (WGS) entry which is preliminary data.</text>
</comment>
<gene>
    <name evidence="2" type="ORF">G9U51_13935</name>
</gene>
<dbReference type="EMBL" id="JAAOIV010000011">
    <property type="protein sequence ID" value="NHN56873.1"/>
    <property type="molecule type" value="Genomic_DNA"/>
</dbReference>
<name>A0A967B224_9MICO</name>
<keyword evidence="3" id="KW-1185">Reference proteome</keyword>
<reference evidence="2" key="1">
    <citation type="submission" date="2020-03" db="EMBL/GenBank/DDBJ databases">
        <title>Draft sequencing of Calidifontibacter sp. DB0510.</title>
        <authorList>
            <person name="Kim D.-U."/>
        </authorList>
    </citation>
    <scope>NUCLEOTIDE SEQUENCE</scope>
    <source>
        <strain evidence="2">DB0510</strain>
    </source>
</reference>
<evidence type="ECO:0000313" key="3">
    <source>
        <dbReference type="Proteomes" id="UP000744769"/>
    </source>
</evidence>
<evidence type="ECO:0000256" key="1">
    <source>
        <dbReference type="SAM" id="MobiDB-lite"/>
    </source>
</evidence>
<feature type="compositionally biased region" description="Acidic residues" evidence="1">
    <location>
        <begin position="80"/>
        <end position="96"/>
    </location>
</feature>
<dbReference type="AlphaFoldDB" id="A0A967B224"/>
<dbReference type="Proteomes" id="UP000744769">
    <property type="component" value="Unassembled WGS sequence"/>
</dbReference>
<organism evidence="2 3">
    <name type="scientific">Metallococcus carri</name>
    <dbReference type="NCBI Taxonomy" id="1656884"/>
    <lineage>
        <taxon>Bacteria</taxon>
        <taxon>Bacillati</taxon>
        <taxon>Actinomycetota</taxon>
        <taxon>Actinomycetes</taxon>
        <taxon>Micrococcales</taxon>
        <taxon>Dermacoccaceae</taxon>
        <taxon>Metallococcus</taxon>
    </lineage>
</organism>
<feature type="compositionally biased region" description="Acidic residues" evidence="1">
    <location>
        <begin position="1"/>
        <end position="13"/>
    </location>
</feature>